<gene>
    <name evidence="2" type="ORF">GCM10023147_37340</name>
</gene>
<evidence type="ECO:0000313" key="2">
    <source>
        <dbReference type="EMBL" id="GAA4399654.1"/>
    </source>
</evidence>
<feature type="compositionally biased region" description="Basic and acidic residues" evidence="1">
    <location>
        <begin position="89"/>
        <end position="99"/>
    </location>
</feature>
<name>A0ABP8K2H8_9ACTN</name>
<evidence type="ECO:0000313" key="3">
    <source>
        <dbReference type="Proteomes" id="UP001500635"/>
    </source>
</evidence>
<accession>A0ABP8K2H8</accession>
<reference evidence="3" key="1">
    <citation type="journal article" date="2019" name="Int. J. Syst. Evol. Microbiol.">
        <title>The Global Catalogue of Microorganisms (GCM) 10K type strain sequencing project: providing services to taxonomists for standard genome sequencing and annotation.</title>
        <authorList>
            <consortium name="The Broad Institute Genomics Platform"/>
            <consortium name="The Broad Institute Genome Sequencing Center for Infectious Disease"/>
            <person name="Wu L."/>
            <person name="Ma J."/>
        </authorList>
    </citation>
    <scope>NUCLEOTIDE SEQUENCE [LARGE SCALE GENOMIC DNA]</scope>
    <source>
        <strain evidence="3">JCM 17688</strain>
    </source>
</reference>
<organism evidence="2 3">
    <name type="scientific">Tsukamurella soli</name>
    <dbReference type="NCBI Taxonomy" id="644556"/>
    <lineage>
        <taxon>Bacteria</taxon>
        <taxon>Bacillati</taxon>
        <taxon>Actinomycetota</taxon>
        <taxon>Actinomycetes</taxon>
        <taxon>Mycobacteriales</taxon>
        <taxon>Tsukamurellaceae</taxon>
        <taxon>Tsukamurella</taxon>
    </lineage>
</organism>
<evidence type="ECO:0000256" key="1">
    <source>
        <dbReference type="SAM" id="MobiDB-lite"/>
    </source>
</evidence>
<dbReference type="Proteomes" id="UP001500635">
    <property type="component" value="Unassembled WGS sequence"/>
</dbReference>
<feature type="region of interest" description="Disordered" evidence="1">
    <location>
        <begin position="82"/>
        <end position="133"/>
    </location>
</feature>
<dbReference type="EMBL" id="BAABFR010000072">
    <property type="protein sequence ID" value="GAA4399654.1"/>
    <property type="molecule type" value="Genomic_DNA"/>
</dbReference>
<proteinExistence type="predicted"/>
<protein>
    <submittedName>
        <fullName evidence="2">Uncharacterized protein</fullName>
    </submittedName>
</protein>
<sequence length="133" mass="15281">MHLRGLRAMDWMAGKKDWREFYRFKDRLGPGTDYYAAMLDDPDTVEAMLKLPPAKPGAPALRDWNWLRETLTQMTEVIAASGGAKVKLPRPESEVERRRSERSRRVSRHNAAALTRNSTPSFTTKKAPRGRIR</sequence>
<feature type="compositionally biased region" description="Polar residues" evidence="1">
    <location>
        <begin position="115"/>
        <end position="124"/>
    </location>
</feature>
<comment type="caution">
    <text evidence="2">The sequence shown here is derived from an EMBL/GenBank/DDBJ whole genome shotgun (WGS) entry which is preliminary data.</text>
</comment>
<keyword evidence="3" id="KW-1185">Reference proteome</keyword>